<dbReference type="AlphaFoldDB" id="A0A916E8D5"/>
<dbReference type="OrthoDB" id="2397050at2759"/>
<evidence type="ECO:0000256" key="1">
    <source>
        <dbReference type="SAM" id="Phobius"/>
    </source>
</evidence>
<reference evidence="2" key="1">
    <citation type="submission" date="2020-05" db="EMBL/GenBank/DDBJ databases">
        <authorList>
            <person name="Rincon C."/>
            <person name="Sanders R I."/>
            <person name="Robbins C."/>
            <person name="Chaturvedi A."/>
        </authorList>
    </citation>
    <scope>NUCLEOTIDE SEQUENCE</scope>
    <source>
        <strain evidence="2">CHB12</strain>
    </source>
</reference>
<sequence>MTVFIRVEALKGSFGDVRKQNLLLVSFIFLTINIHLSVYYGFALKGLSFGDFAFSLILHITMGLNILKFFSVLSIFLFVASAYHLAERAVVTCDHCAPVSGIGDCSSNSFTSISQWDCSGSTNAICTSLCTGCTLTCTSATSIAWTCNCT</sequence>
<keyword evidence="1" id="KW-1133">Transmembrane helix</keyword>
<comment type="caution">
    <text evidence="2">The sequence shown here is derived from an EMBL/GenBank/DDBJ whole genome shotgun (WGS) entry which is preliminary data.</text>
</comment>
<evidence type="ECO:0000313" key="3">
    <source>
        <dbReference type="Proteomes" id="UP000684084"/>
    </source>
</evidence>
<accession>A0A916E8D5</accession>
<gene>
    <name evidence="2" type="ORF">CHRIB12_LOCUS9061</name>
</gene>
<dbReference type="EMBL" id="CAGKOT010000017">
    <property type="protein sequence ID" value="CAB5362380.1"/>
    <property type="molecule type" value="Genomic_DNA"/>
</dbReference>
<keyword evidence="1" id="KW-0812">Transmembrane</keyword>
<name>A0A916E8D5_9GLOM</name>
<evidence type="ECO:0000313" key="2">
    <source>
        <dbReference type="EMBL" id="CAB5362380.1"/>
    </source>
</evidence>
<proteinExistence type="predicted"/>
<feature type="transmembrane region" description="Helical" evidence="1">
    <location>
        <begin position="52"/>
        <end position="79"/>
    </location>
</feature>
<dbReference type="Proteomes" id="UP000684084">
    <property type="component" value="Unassembled WGS sequence"/>
</dbReference>
<keyword evidence="1" id="KW-0472">Membrane</keyword>
<organism evidence="2 3">
    <name type="scientific">Rhizophagus irregularis</name>
    <dbReference type="NCBI Taxonomy" id="588596"/>
    <lineage>
        <taxon>Eukaryota</taxon>
        <taxon>Fungi</taxon>
        <taxon>Fungi incertae sedis</taxon>
        <taxon>Mucoromycota</taxon>
        <taxon>Glomeromycotina</taxon>
        <taxon>Glomeromycetes</taxon>
        <taxon>Glomerales</taxon>
        <taxon>Glomeraceae</taxon>
        <taxon>Rhizophagus</taxon>
    </lineage>
</organism>
<feature type="transmembrane region" description="Helical" evidence="1">
    <location>
        <begin position="21"/>
        <end position="40"/>
    </location>
</feature>
<protein>
    <submittedName>
        <fullName evidence="2">Uncharacterized protein</fullName>
    </submittedName>
</protein>